<evidence type="ECO:0000256" key="1">
    <source>
        <dbReference type="SAM" id="SignalP"/>
    </source>
</evidence>
<evidence type="ECO:0008006" key="4">
    <source>
        <dbReference type="Google" id="ProtNLM"/>
    </source>
</evidence>
<organism evidence="2 3">
    <name type="scientific">Porphyromonas canoris</name>
    <dbReference type="NCBI Taxonomy" id="36875"/>
    <lineage>
        <taxon>Bacteria</taxon>
        <taxon>Pseudomonadati</taxon>
        <taxon>Bacteroidota</taxon>
        <taxon>Bacteroidia</taxon>
        <taxon>Bacteroidales</taxon>
        <taxon>Porphyromonadaceae</taxon>
        <taxon>Porphyromonas</taxon>
    </lineage>
</organism>
<comment type="caution">
    <text evidence="2">The sequence shown here is derived from an EMBL/GenBank/DDBJ whole genome shotgun (WGS) entry which is preliminary data.</text>
</comment>
<dbReference type="Gene3D" id="2.180.10.10">
    <property type="entry name" value="RHS repeat-associated core"/>
    <property type="match status" value="1"/>
</dbReference>
<keyword evidence="1" id="KW-0732">Signal</keyword>
<evidence type="ECO:0000313" key="3">
    <source>
        <dbReference type="Proteomes" id="UP000030101"/>
    </source>
</evidence>
<dbReference type="EMBL" id="JQZV01000008">
    <property type="protein sequence ID" value="KGN92746.1"/>
    <property type="molecule type" value="Genomic_DNA"/>
</dbReference>
<reference evidence="2 3" key="1">
    <citation type="submission" date="2014-08" db="EMBL/GenBank/DDBJ databases">
        <title>Porphyromonas canoris strain:OH2762 Genome sequencing.</title>
        <authorList>
            <person name="Wallis C."/>
            <person name="Deusch O."/>
            <person name="O'Flynn C."/>
            <person name="Davis I."/>
            <person name="Jospin G."/>
            <person name="Darling A.E."/>
            <person name="Coil D.A."/>
            <person name="Alexiev A."/>
            <person name="Horsfall A."/>
            <person name="Kirkwood N."/>
            <person name="Harris S."/>
            <person name="Eisen J.A."/>
        </authorList>
    </citation>
    <scope>NUCLEOTIDE SEQUENCE [LARGE SCALE GENOMIC DNA]</scope>
    <source>
        <strain evidence="3">COT-108 OH2762</strain>
    </source>
</reference>
<keyword evidence="3" id="KW-1185">Reference proteome</keyword>
<dbReference type="NCBIfam" id="TIGR01643">
    <property type="entry name" value="YD_repeat_2x"/>
    <property type="match status" value="1"/>
</dbReference>
<protein>
    <recommendedName>
        <fullName evidence="4">YD repeat-containing protein</fullName>
    </recommendedName>
</protein>
<dbReference type="RefSeq" id="WP_036790137.1">
    <property type="nucleotide sequence ID" value="NZ_JQZV01000008.1"/>
</dbReference>
<dbReference type="PANTHER" id="PTHR32305">
    <property type="match status" value="1"/>
</dbReference>
<accession>A0ABR4XLG8</accession>
<dbReference type="PROSITE" id="PS51257">
    <property type="entry name" value="PROKAR_LIPOPROTEIN"/>
    <property type="match status" value="1"/>
</dbReference>
<feature type="chain" id="PRO_5046382418" description="YD repeat-containing protein" evidence="1">
    <location>
        <begin position="21"/>
        <end position="350"/>
    </location>
</feature>
<evidence type="ECO:0000313" key="2">
    <source>
        <dbReference type="EMBL" id="KGN92746.1"/>
    </source>
</evidence>
<dbReference type="InterPro" id="IPR050708">
    <property type="entry name" value="T6SS_VgrG/RHS"/>
</dbReference>
<feature type="signal peptide" evidence="1">
    <location>
        <begin position="1"/>
        <end position="20"/>
    </location>
</feature>
<name>A0ABR4XLG8_9PORP</name>
<dbReference type="PANTHER" id="PTHR32305:SF17">
    <property type="entry name" value="TRNA NUCLEASE WAPA"/>
    <property type="match status" value="1"/>
</dbReference>
<dbReference type="InterPro" id="IPR006530">
    <property type="entry name" value="YD"/>
</dbReference>
<dbReference type="Proteomes" id="UP000030101">
    <property type="component" value="Unassembled WGS sequence"/>
</dbReference>
<sequence length="350" mass="40448">MKWYNTLMVSLLLSAFGLTACGKKSSATEEKAQTDCEKAGYKGKVKEVRMSRYFAPTEDEEDWYTTLGPVVTIFNEDGSLKEEKSYSNLDVVMYGDSLEYKDGKLVRKVSLSESLDPEETLYAYDNAGNLIEKKTITREMPEEEGRVTEHILYSYDGENRLIKKSSIVYEGYEDPYATETRYTYDAAGRKIEEHIRYALSESKPFTDVITWKYDAKGQLSERFYKTERSEEFGNTLDRYEYDEHGNMTKSVCFSDGKELYSYTYSYVYKNGRIIEKTQQTSEGSKIVSSYDENGNPVWEQTYGLDGVLLSRIEYVCDAKGNIIKSSLFSLDDRGVLCETMREEWIISYYE</sequence>
<dbReference type="Gene3D" id="3.90.930.1">
    <property type="match status" value="1"/>
</dbReference>
<proteinExistence type="predicted"/>
<gene>
    <name evidence="2" type="ORF">HQ43_04475</name>
</gene>